<dbReference type="GO" id="GO:0006401">
    <property type="term" value="P:RNA catabolic process"/>
    <property type="evidence" value="ECO:0007669"/>
    <property type="project" value="TreeGrafter"/>
</dbReference>
<sequence length="480" mass="51724">MARTRSKGGATTTTKSASKSQSSAGTESRYTLPDESPNPPKIFILPRKATPEARVVSLLNPRYGKPTRYLVCPSTGVYEFTRIAAPKSTPRSWLIEHSTSSSTTTSNSELPSASQSEEKDKETTTTEKGQDEDEFGAYITKGAELFVATPVDPVFLVLPALSSSSAEEGGASNKKKKLFLSSDDHFDNLARGGQDALSPHLGEVLRWGNIRALFESRMAVVCDTVDAGDESMYRLSEEKLLAVLLDKARSMSTTSLPPSMEEKFVAKALEAPVLSVKRETPAAAPQASTETLASQSAVSTPKVENSESQSSVSSADTTSTTVSDASTAATSVAAAEEEAANSEAFELKPAIVASPEVISLQRLRTALSFILSSYVAPAQAARLREQLGARAELQAEFGPLDDYLGRVAALRQEAVAARSMADYSRKRVLDDEELAERAEKKRRKDEDDKRKKAGLSRGVKTLGKVNTSGMKKMSDFFKKK</sequence>
<gene>
    <name evidence="9" type="ORF">JX265_001323</name>
</gene>
<evidence type="ECO:0000256" key="5">
    <source>
        <dbReference type="ARBA" id="ARBA00033464"/>
    </source>
</evidence>
<dbReference type="Proteomes" id="UP000829685">
    <property type="component" value="Unassembled WGS sequence"/>
</dbReference>
<evidence type="ECO:0000256" key="1">
    <source>
        <dbReference type="ARBA" id="ARBA00004123"/>
    </source>
</evidence>
<comment type="caution">
    <text evidence="9">The sequence shown here is derived from an EMBL/GenBank/DDBJ whole genome shotgun (WGS) entry which is preliminary data.</text>
</comment>
<evidence type="ECO:0000313" key="10">
    <source>
        <dbReference type="Proteomes" id="UP000829685"/>
    </source>
</evidence>
<dbReference type="GO" id="GO:0005654">
    <property type="term" value="C:nucleoplasm"/>
    <property type="evidence" value="ECO:0007669"/>
    <property type="project" value="TreeGrafter"/>
</dbReference>
<evidence type="ECO:0000259" key="7">
    <source>
        <dbReference type="Pfam" id="PF09468"/>
    </source>
</evidence>
<accession>A0A9P9WXI4</accession>
<dbReference type="PANTHER" id="PTHR13383">
    <property type="entry name" value="RIBONUCLEASE H2 SUBUNIT B"/>
    <property type="match status" value="1"/>
</dbReference>
<name>A0A9P9WXI4_9PEZI</name>
<dbReference type="Gene3D" id="1.10.20.120">
    <property type="match status" value="1"/>
</dbReference>
<feature type="compositionally biased region" description="Low complexity" evidence="6">
    <location>
        <begin position="98"/>
        <end position="108"/>
    </location>
</feature>
<protein>
    <recommendedName>
        <fullName evidence="2">Ribonuclease H2 subunit B</fullName>
    </recommendedName>
    <alternativeName>
        <fullName evidence="5">Ribonuclease HI subunit B</fullName>
    </alternativeName>
</protein>
<feature type="compositionally biased region" description="Basic and acidic residues" evidence="6">
    <location>
        <begin position="116"/>
        <end position="129"/>
    </location>
</feature>
<feature type="compositionally biased region" description="Low complexity" evidence="6">
    <location>
        <begin position="306"/>
        <end position="323"/>
    </location>
</feature>
<feature type="compositionally biased region" description="Low complexity" evidence="6">
    <location>
        <begin position="7"/>
        <end position="26"/>
    </location>
</feature>
<dbReference type="InterPro" id="IPR040456">
    <property type="entry name" value="RNase_H2_suB"/>
</dbReference>
<dbReference type="Pfam" id="PF17745">
    <property type="entry name" value="Ydr279_N"/>
    <property type="match status" value="1"/>
</dbReference>
<feature type="compositionally biased region" description="Basic and acidic residues" evidence="6">
    <location>
        <begin position="432"/>
        <end position="450"/>
    </location>
</feature>
<comment type="subcellular location">
    <subcellularLocation>
        <location evidence="1">Nucleus</location>
    </subcellularLocation>
</comment>
<keyword evidence="3" id="KW-0539">Nucleus</keyword>
<evidence type="ECO:0000259" key="8">
    <source>
        <dbReference type="Pfam" id="PF17745"/>
    </source>
</evidence>
<feature type="region of interest" description="Disordered" evidence="6">
    <location>
        <begin position="280"/>
        <end position="323"/>
    </location>
</feature>
<feature type="region of interest" description="Disordered" evidence="6">
    <location>
        <begin position="1"/>
        <end position="50"/>
    </location>
</feature>
<dbReference type="InterPro" id="IPR041195">
    <property type="entry name" value="Rnh202_N"/>
</dbReference>
<comment type="function">
    <text evidence="4">Non catalytic subunit of RNase H2, an endonuclease that specifically degrades the RNA of RNA:DNA hybrids. Participates in DNA replication, possibly by mediating the removal of lagging-strand Okazaki fragment RNA primers during DNA replication. Mediates the excision of single ribonucleotides from DNA:RNA duplexes.</text>
</comment>
<dbReference type="AlphaFoldDB" id="A0A9P9WXI4"/>
<dbReference type="Pfam" id="PF09468">
    <property type="entry name" value="RNase_H2-Ydr279"/>
    <property type="match status" value="1"/>
</dbReference>
<feature type="region of interest" description="Disordered" evidence="6">
    <location>
        <begin position="97"/>
        <end position="134"/>
    </location>
</feature>
<feature type="compositionally biased region" description="Polar residues" evidence="6">
    <location>
        <begin position="286"/>
        <end position="299"/>
    </location>
</feature>
<evidence type="ECO:0000256" key="6">
    <source>
        <dbReference type="SAM" id="MobiDB-lite"/>
    </source>
</evidence>
<dbReference type="InterPro" id="IPR019024">
    <property type="entry name" value="RNase_H2_suB_wHTH"/>
</dbReference>
<dbReference type="GO" id="GO:0032299">
    <property type="term" value="C:ribonuclease H2 complex"/>
    <property type="evidence" value="ECO:0007669"/>
    <property type="project" value="InterPro"/>
</dbReference>
<evidence type="ECO:0000256" key="2">
    <source>
        <dbReference type="ARBA" id="ARBA00019062"/>
    </source>
</evidence>
<reference evidence="9" key="1">
    <citation type="submission" date="2021-03" db="EMBL/GenBank/DDBJ databases">
        <title>Revisited historic fungal species revealed as producer of novel bioactive compounds through whole genome sequencing and comparative genomics.</title>
        <authorList>
            <person name="Vignolle G.A."/>
            <person name="Hochenegger N."/>
            <person name="Mach R.L."/>
            <person name="Mach-Aigner A.R."/>
            <person name="Javad Rahimi M."/>
            <person name="Salim K.A."/>
            <person name="Chan C.M."/>
            <person name="Lim L.B.L."/>
            <person name="Cai F."/>
            <person name="Druzhinina I.S."/>
            <person name="U'Ren J.M."/>
            <person name="Derntl C."/>
        </authorList>
    </citation>
    <scope>NUCLEOTIDE SEQUENCE</scope>
    <source>
        <strain evidence="9">TUCIM 5799</strain>
    </source>
</reference>
<dbReference type="PANTHER" id="PTHR13383:SF11">
    <property type="entry name" value="RIBONUCLEASE H2 SUBUNIT B"/>
    <property type="match status" value="1"/>
</dbReference>
<proteinExistence type="predicted"/>
<keyword evidence="10" id="KW-1185">Reference proteome</keyword>
<evidence type="ECO:0000313" key="9">
    <source>
        <dbReference type="EMBL" id="KAI1881083.1"/>
    </source>
</evidence>
<feature type="region of interest" description="Disordered" evidence="6">
    <location>
        <begin position="432"/>
        <end position="467"/>
    </location>
</feature>
<organism evidence="9 10">
    <name type="scientific">Neoarthrinium moseri</name>
    <dbReference type="NCBI Taxonomy" id="1658444"/>
    <lineage>
        <taxon>Eukaryota</taxon>
        <taxon>Fungi</taxon>
        <taxon>Dikarya</taxon>
        <taxon>Ascomycota</taxon>
        <taxon>Pezizomycotina</taxon>
        <taxon>Sordariomycetes</taxon>
        <taxon>Xylariomycetidae</taxon>
        <taxon>Amphisphaeriales</taxon>
        <taxon>Apiosporaceae</taxon>
        <taxon>Neoarthrinium</taxon>
    </lineage>
</organism>
<evidence type="ECO:0000256" key="3">
    <source>
        <dbReference type="ARBA" id="ARBA00023242"/>
    </source>
</evidence>
<evidence type="ECO:0000256" key="4">
    <source>
        <dbReference type="ARBA" id="ARBA00024778"/>
    </source>
</evidence>
<feature type="domain" description="Rnh202 triple barrel" evidence="8">
    <location>
        <begin position="44"/>
        <end position="152"/>
    </location>
</feature>
<feature type="domain" description="Ribonuclease H2 subunit B wHTH" evidence="7">
    <location>
        <begin position="155"/>
        <end position="383"/>
    </location>
</feature>
<dbReference type="EMBL" id="JAFIMR010000002">
    <property type="protein sequence ID" value="KAI1881083.1"/>
    <property type="molecule type" value="Genomic_DNA"/>
</dbReference>
<dbReference type="CDD" id="cd09270">
    <property type="entry name" value="RNase_H2-B"/>
    <property type="match status" value="1"/>
</dbReference>